<dbReference type="InterPro" id="IPR016473">
    <property type="entry name" value="dCMP_deaminase"/>
</dbReference>
<gene>
    <name evidence="9" type="ORF">SAMN04488502_102359</name>
</gene>
<dbReference type="InterPro" id="IPR016192">
    <property type="entry name" value="APOBEC/CMP_deaminase_Zn-bd"/>
</dbReference>
<dbReference type="Gene3D" id="3.40.140.10">
    <property type="entry name" value="Cytidine Deaminase, domain 2"/>
    <property type="match status" value="1"/>
</dbReference>
<keyword evidence="5 7" id="KW-0862">Zinc</keyword>
<evidence type="ECO:0000259" key="8">
    <source>
        <dbReference type="PROSITE" id="PS51747"/>
    </source>
</evidence>
<accession>A0A1G9QZ57</accession>
<dbReference type="AlphaFoldDB" id="A0A1G9QZ57"/>
<dbReference type="InterPro" id="IPR035105">
    <property type="entry name" value="Deoxycytidylate_deaminase_dom"/>
</dbReference>
<evidence type="ECO:0000313" key="10">
    <source>
        <dbReference type="Proteomes" id="UP000214880"/>
    </source>
</evidence>
<dbReference type="InterPro" id="IPR015517">
    <property type="entry name" value="dCMP_deaminase-rel"/>
</dbReference>
<comment type="cofactor">
    <cofactor evidence="1 7">
        <name>Zn(2+)</name>
        <dbReference type="ChEBI" id="CHEBI:29105"/>
    </cofactor>
</comment>
<dbReference type="GO" id="GO:0008270">
    <property type="term" value="F:zinc ion binding"/>
    <property type="evidence" value="ECO:0007669"/>
    <property type="project" value="InterPro"/>
</dbReference>
<proteinExistence type="inferred from homology"/>
<evidence type="ECO:0000256" key="4">
    <source>
        <dbReference type="ARBA" id="ARBA00022801"/>
    </source>
</evidence>
<dbReference type="InterPro" id="IPR002125">
    <property type="entry name" value="CMP_dCMP_dom"/>
</dbReference>
<feature type="binding site" evidence="7">
    <location>
        <position position="119"/>
    </location>
    <ligand>
        <name>Zn(2+)</name>
        <dbReference type="ChEBI" id="CHEBI:29105"/>
        <note>catalytic</note>
    </ligand>
</feature>
<dbReference type="STRING" id="146817.SAMN04488502_102359"/>
<dbReference type="Proteomes" id="UP000214880">
    <property type="component" value="Unassembled WGS sequence"/>
</dbReference>
<dbReference type="PROSITE" id="PS00903">
    <property type="entry name" value="CYT_DCMP_DEAMINASES_1"/>
    <property type="match status" value="1"/>
</dbReference>
<dbReference type="Pfam" id="PF00383">
    <property type="entry name" value="dCMP_cyt_deam_1"/>
    <property type="match status" value="1"/>
</dbReference>
<evidence type="ECO:0000256" key="1">
    <source>
        <dbReference type="ARBA" id="ARBA00001947"/>
    </source>
</evidence>
<feature type="domain" description="CMP/dCMP-type deaminase" evidence="8">
    <location>
        <begin position="6"/>
        <end position="151"/>
    </location>
</feature>
<dbReference type="GO" id="GO:0005737">
    <property type="term" value="C:cytoplasm"/>
    <property type="evidence" value="ECO:0007669"/>
    <property type="project" value="TreeGrafter"/>
</dbReference>
<dbReference type="RefSeq" id="WP_245698067.1">
    <property type="nucleotide sequence ID" value="NZ_FNHB01000002.1"/>
</dbReference>
<dbReference type="GO" id="GO:0006220">
    <property type="term" value="P:pyrimidine nucleotide metabolic process"/>
    <property type="evidence" value="ECO:0007669"/>
    <property type="project" value="InterPro"/>
</dbReference>
<keyword evidence="4" id="KW-0378">Hydrolase</keyword>
<dbReference type="EMBL" id="FNHB01000002">
    <property type="protein sequence ID" value="SDM16161.1"/>
    <property type="molecule type" value="Genomic_DNA"/>
</dbReference>
<dbReference type="PIRSF" id="PIRSF006019">
    <property type="entry name" value="dCMP_deaminase"/>
    <property type="match status" value="1"/>
</dbReference>
<comment type="similarity">
    <text evidence="2">Belongs to the cytidine and deoxycytidylate deaminase family.</text>
</comment>
<reference evidence="9 10" key="1">
    <citation type="submission" date="2016-10" db="EMBL/GenBank/DDBJ databases">
        <authorList>
            <person name="de Groot N.N."/>
        </authorList>
    </citation>
    <scope>NUCLEOTIDE SEQUENCE [LARGE SCALE GENOMIC DNA]</scope>
    <source>
        <strain evidence="9 10">DSM 1736</strain>
    </source>
</reference>
<feature type="binding site" evidence="7">
    <location>
        <position position="116"/>
    </location>
    <ligand>
        <name>Zn(2+)</name>
        <dbReference type="ChEBI" id="CHEBI:29105"/>
        <note>catalytic</note>
    </ligand>
</feature>
<dbReference type="PANTHER" id="PTHR11086:SF18">
    <property type="entry name" value="DEOXYCYTIDYLATE DEAMINASE"/>
    <property type="match status" value="1"/>
</dbReference>
<evidence type="ECO:0000256" key="7">
    <source>
        <dbReference type="PIRSR" id="PIRSR006019-2"/>
    </source>
</evidence>
<name>A0A1G9QZ57_9FIRM</name>
<organism evidence="9 10">
    <name type="scientific">Dendrosporobacter quercicolus</name>
    <dbReference type="NCBI Taxonomy" id="146817"/>
    <lineage>
        <taxon>Bacteria</taxon>
        <taxon>Bacillati</taxon>
        <taxon>Bacillota</taxon>
        <taxon>Negativicutes</taxon>
        <taxon>Selenomonadales</taxon>
        <taxon>Sporomusaceae</taxon>
        <taxon>Dendrosporobacter</taxon>
    </lineage>
</organism>
<evidence type="ECO:0000313" key="9">
    <source>
        <dbReference type="EMBL" id="SDM16161.1"/>
    </source>
</evidence>
<evidence type="ECO:0000256" key="2">
    <source>
        <dbReference type="ARBA" id="ARBA00006576"/>
    </source>
</evidence>
<evidence type="ECO:0000256" key="3">
    <source>
        <dbReference type="ARBA" id="ARBA00022723"/>
    </source>
</evidence>
<feature type="binding site" evidence="7">
    <location>
        <position position="80"/>
    </location>
    <ligand>
        <name>Zn(2+)</name>
        <dbReference type="ChEBI" id="CHEBI:29105"/>
        <note>catalytic</note>
    </ligand>
</feature>
<keyword evidence="10" id="KW-1185">Reference proteome</keyword>
<dbReference type="InterPro" id="IPR016193">
    <property type="entry name" value="Cytidine_deaminase-like"/>
</dbReference>
<sequence length="157" mass="17563">MHERPDWDRYFLEIAQVVAKRSTCLRRCYGAVIVKDHIIISTGYNGAPRGENNCSDTGVCRREELRVPKGERYELCVAVHAEQNALINADPAGMKEATIYIAGFNQDGTIASGQPCLLCRRMIRNARLARVVYYAADGCIVTCRPEELLVEVTTRQG</sequence>
<dbReference type="PROSITE" id="PS51747">
    <property type="entry name" value="CYT_DCMP_DEAMINASES_2"/>
    <property type="match status" value="1"/>
</dbReference>
<dbReference type="SUPFAM" id="SSF53927">
    <property type="entry name" value="Cytidine deaminase-like"/>
    <property type="match status" value="1"/>
</dbReference>
<feature type="active site" description="Proton donor" evidence="6">
    <location>
        <position position="82"/>
    </location>
</feature>
<dbReference type="CDD" id="cd01286">
    <property type="entry name" value="deoxycytidylate_deaminase"/>
    <property type="match status" value="1"/>
</dbReference>
<evidence type="ECO:0000256" key="6">
    <source>
        <dbReference type="PIRSR" id="PIRSR006019-1"/>
    </source>
</evidence>
<evidence type="ECO:0000256" key="5">
    <source>
        <dbReference type="ARBA" id="ARBA00022833"/>
    </source>
</evidence>
<dbReference type="GO" id="GO:0004132">
    <property type="term" value="F:dCMP deaminase activity"/>
    <property type="evidence" value="ECO:0007669"/>
    <property type="project" value="InterPro"/>
</dbReference>
<dbReference type="PANTHER" id="PTHR11086">
    <property type="entry name" value="DEOXYCYTIDYLATE DEAMINASE-RELATED"/>
    <property type="match status" value="1"/>
</dbReference>
<keyword evidence="3 7" id="KW-0479">Metal-binding</keyword>
<protein>
    <submittedName>
        <fullName evidence="9">dCMP deaminase</fullName>
    </submittedName>
</protein>